<dbReference type="Gene3D" id="1.10.238.10">
    <property type="entry name" value="EF-hand"/>
    <property type="match status" value="1"/>
</dbReference>
<dbReference type="Pfam" id="PF13202">
    <property type="entry name" value="EF-hand_5"/>
    <property type="match status" value="2"/>
</dbReference>
<reference evidence="3" key="1">
    <citation type="journal article" date="2019" name="Int. J. Syst. Evol. Microbiol.">
        <title>The Global Catalogue of Microorganisms (GCM) 10K type strain sequencing project: providing services to taxonomists for standard genome sequencing and annotation.</title>
        <authorList>
            <consortium name="The Broad Institute Genomics Platform"/>
            <consortium name="The Broad Institute Genome Sequencing Center for Infectious Disease"/>
            <person name="Wu L."/>
            <person name="Ma J."/>
        </authorList>
    </citation>
    <scope>NUCLEOTIDE SEQUENCE [LARGE SCALE GENOMIC DNA]</scope>
    <source>
        <strain evidence="3">CGMCC 4.7289</strain>
    </source>
</reference>
<accession>A0ABV8LQU1</accession>
<dbReference type="InterPro" id="IPR002048">
    <property type="entry name" value="EF_hand_dom"/>
</dbReference>
<feature type="domain" description="EF-hand" evidence="1">
    <location>
        <begin position="133"/>
        <end position="168"/>
    </location>
</feature>
<dbReference type="PROSITE" id="PS00018">
    <property type="entry name" value="EF_HAND_1"/>
    <property type="match status" value="1"/>
</dbReference>
<evidence type="ECO:0000259" key="1">
    <source>
        <dbReference type="PROSITE" id="PS50222"/>
    </source>
</evidence>
<name>A0ABV8LQU1_9ACTN</name>
<dbReference type="RefSeq" id="WP_253752794.1">
    <property type="nucleotide sequence ID" value="NZ_JAMZDZ010000001.1"/>
</dbReference>
<dbReference type="InterPro" id="IPR011992">
    <property type="entry name" value="EF-hand-dom_pair"/>
</dbReference>
<gene>
    <name evidence="2" type="ORF">ACFOZ4_18930</name>
</gene>
<comment type="caution">
    <text evidence="2">The sequence shown here is derived from an EMBL/GenBank/DDBJ whole genome shotgun (WGS) entry which is preliminary data.</text>
</comment>
<evidence type="ECO:0000313" key="3">
    <source>
        <dbReference type="Proteomes" id="UP001595816"/>
    </source>
</evidence>
<dbReference type="SUPFAM" id="SSF47473">
    <property type="entry name" value="EF-hand"/>
    <property type="match status" value="1"/>
</dbReference>
<sequence length="184" mass="19794">MLTTEGRRLLTAKLDRRFDLLDVDGDGHLGERELDDLAMGIAAGFDVPLDAPTAVALRRAYARLWSELSQLDADRDGLISRGQYVDAWLREAEQPGLLAELVRTCAEAVAAVAGAEGDFYEPAFIRLQALSGAHPDQGAAAFARLDTDHDGMVSVTQFANAYVDFFTSGDPAAPGNALFGRIEP</sequence>
<dbReference type="Proteomes" id="UP001595816">
    <property type="component" value="Unassembled WGS sequence"/>
</dbReference>
<dbReference type="InterPro" id="IPR018247">
    <property type="entry name" value="EF_Hand_1_Ca_BS"/>
</dbReference>
<protein>
    <submittedName>
        <fullName evidence="2">EF-hand domain-containing protein</fullName>
    </submittedName>
</protein>
<dbReference type="PROSITE" id="PS50222">
    <property type="entry name" value="EF_HAND_2"/>
    <property type="match status" value="2"/>
</dbReference>
<dbReference type="EMBL" id="JBHSAY010000009">
    <property type="protein sequence ID" value="MFC4132687.1"/>
    <property type="molecule type" value="Genomic_DNA"/>
</dbReference>
<organism evidence="2 3">
    <name type="scientific">Hamadaea flava</name>
    <dbReference type="NCBI Taxonomy" id="1742688"/>
    <lineage>
        <taxon>Bacteria</taxon>
        <taxon>Bacillati</taxon>
        <taxon>Actinomycetota</taxon>
        <taxon>Actinomycetes</taxon>
        <taxon>Micromonosporales</taxon>
        <taxon>Micromonosporaceae</taxon>
        <taxon>Hamadaea</taxon>
    </lineage>
</organism>
<evidence type="ECO:0000313" key="2">
    <source>
        <dbReference type="EMBL" id="MFC4132687.1"/>
    </source>
</evidence>
<feature type="domain" description="EF-hand" evidence="1">
    <location>
        <begin position="9"/>
        <end position="44"/>
    </location>
</feature>
<proteinExistence type="predicted"/>
<keyword evidence="3" id="KW-1185">Reference proteome</keyword>